<dbReference type="Proteomes" id="UP000238220">
    <property type="component" value="Unassembled WGS sequence"/>
</dbReference>
<dbReference type="RefSeq" id="WP_104231661.1">
    <property type="nucleotide sequence ID" value="NZ_PSNW01000011.1"/>
</dbReference>
<accession>A0A2S5TC69</accession>
<dbReference type="Pfam" id="PF13372">
    <property type="entry name" value="Alginate_exp"/>
    <property type="match status" value="1"/>
</dbReference>
<feature type="chain" id="PRO_5015392032" description="Alginate export domain-containing protein" evidence="1">
    <location>
        <begin position="21"/>
        <end position="455"/>
    </location>
</feature>
<feature type="domain" description="Alginate export" evidence="2">
    <location>
        <begin position="60"/>
        <end position="447"/>
    </location>
</feature>
<evidence type="ECO:0000256" key="1">
    <source>
        <dbReference type="SAM" id="SignalP"/>
    </source>
</evidence>
<organism evidence="3 4">
    <name type="scientific">Solimonas fluminis</name>
    <dbReference type="NCBI Taxonomy" id="2086571"/>
    <lineage>
        <taxon>Bacteria</taxon>
        <taxon>Pseudomonadati</taxon>
        <taxon>Pseudomonadota</taxon>
        <taxon>Gammaproteobacteria</taxon>
        <taxon>Nevskiales</taxon>
        <taxon>Nevskiaceae</taxon>
        <taxon>Solimonas</taxon>
    </lineage>
</organism>
<dbReference type="OrthoDB" id="9806824at2"/>
<name>A0A2S5TC69_9GAMM</name>
<keyword evidence="4" id="KW-1185">Reference proteome</keyword>
<sequence length="455" mass="50057">MARLIGAGALMALACMPLQAADFALTRWSEDHRDLADPVRQATPLDAIKHLALGASPDRYLSLGGQLRLKAVDFDAPLFGLGSNEADRYGYQRVNLHSDWHLGPNWRVFAEVGDAQVHGKRTPPTPADSNRSDLQLAFVDFSAATAGGKLLLRLGRQELAFDSAQRFVALREGPNVRRAYDGVRLGWSAGALDISAFLTEPVEIRDDEAFDDRDSNAIRFSGLRIRHGAGEAVQVDGYWYRYERDEAVFGGVRAEERRNVFGLQSAGRRGAFDWDVEAVYQSGSFGAADVRAWAFGSMLGLRFGAWSWQPRAMLQLDAASGDRQPGDGRLETFNPLFSRGSYFSQSGLTDFSNLLNAGLFLSARPLQPLTLGIGGGRMARQSRDDAAYAQPMLPIPGSRNGERVIGNYLRFNASYRYNRHLTLASELQHYVPASGLRAAGARTADYAELVVKFLF</sequence>
<evidence type="ECO:0000259" key="2">
    <source>
        <dbReference type="Pfam" id="PF13372"/>
    </source>
</evidence>
<dbReference type="Gene3D" id="2.40.160.100">
    <property type="match status" value="1"/>
</dbReference>
<evidence type="ECO:0000313" key="4">
    <source>
        <dbReference type="Proteomes" id="UP000238220"/>
    </source>
</evidence>
<comment type="caution">
    <text evidence="3">The sequence shown here is derived from an EMBL/GenBank/DDBJ whole genome shotgun (WGS) entry which is preliminary data.</text>
</comment>
<dbReference type="PROSITE" id="PS51257">
    <property type="entry name" value="PROKAR_LIPOPROTEIN"/>
    <property type="match status" value="1"/>
</dbReference>
<dbReference type="InterPro" id="IPR025388">
    <property type="entry name" value="Alginate_export_dom"/>
</dbReference>
<dbReference type="InterPro" id="IPR053728">
    <property type="entry name" value="Alginate_Permeability_Chnl"/>
</dbReference>
<evidence type="ECO:0000313" key="3">
    <source>
        <dbReference type="EMBL" id="PPE72575.1"/>
    </source>
</evidence>
<reference evidence="3 4" key="1">
    <citation type="submission" date="2018-02" db="EMBL/GenBank/DDBJ databases">
        <title>Genome sequencing of Solimonas sp. HR-BB.</title>
        <authorList>
            <person name="Lee Y."/>
            <person name="Jeon C.O."/>
        </authorList>
    </citation>
    <scope>NUCLEOTIDE SEQUENCE [LARGE SCALE GENOMIC DNA]</scope>
    <source>
        <strain evidence="3 4">HR-BB</strain>
    </source>
</reference>
<dbReference type="AlphaFoldDB" id="A0A2S5TC69"/>
<gene>
    <name evidence="3" type="ORF">C3942_17505</name>
</gene>
<keyword evidence="1" id="KW-0732">Signal</keyword>
<dbReference type="EMBL" id="PSNW01000011">
    <property type="protein sequence ID" value="PPE72575.1"/>
    <property type="molecule type" value="Genomic_DNA"/>
</dbReference>
<feature type="signal peptide" evidence="1">
    <location>
        <begin position="1"/>
        <end position="20"/>
    </location>
</feature>
<proteinExistence type="predicted"/>
<protein>
    <recommendedName>
        <fullName evidence="2">Alginate export domain-containing protein</fullName>
    </recommendedName>
</protein>